<dbReference type="HOGENOM" id="CLU_2501407_0_0_1"/>
<reference evidence="1 3" key="1">
    <citation type="journal article" date="2011" name="Nature">
        <title>The Medicago genome provides insight into the evolution of rhizobial symbioses.</title>
        <authorList>
            <person name="Young N.D."/>
            <person name="Debelle F."/>
            <person name="Oldroyd G.E."/>
            <person name="Geurts R."/>
            <person name="Cannon S.B."/>
            <person name="Udvardi M.K."/>
            <person name="Benedito V.A."/>
            <person name="Mayer K.F."/>
            <person name="Gouzy J."/>
            <person name="Schoof H."/>
            <person name="Van de Peer Y."/>
            <person name="Proost S."/>
            <person name="Cook D.R."/>
            <person name="Meyers B.C."/>
            <person name="Spannagl M."/>
            <person name="Cheung F."/>
            <person name="De Mita S."/>
            <person name="Krishnakumar V."/>
            <person name="Gundlach H."/>
            <person name="Zhou S."/>
            <person name="Mudge J."/>
            <person name="Bharti A.K."/>
            <person name="Murray J.D."/>
            <person name="Naoumkina M.A."/>
            <person name="Rosen B."/>
            <person name="Silverstein K.A."/>
            <person name="Tang H."/>
            <person name="Rombauts S."/>
            <person name="Zhao P.X."/>
            <person name="Zhou P."/>
            <person name="Barbe V."/>
            <person name="Bardou P."/>
            <person name="Bechner M."/>
            <person name="Bellec A."/>
            <person name="Berger A."/>
            <person name="Berges H."/>
            <person name="Bidwell S."/>
            <person name="Bisseling T."/>
            <person name="Choisne N."/>
            <person name="Couloux A."/>
            <person name="Denny R."/>
            <person name="Deshpande S."/>
            <person name="Dai X."/>
            <person name="Doyle J.J."/>
            <person name="Dudez A.M."/>
            <person name="Farmer A.D."/>
            <person name="Fouteau S."/>
            <person name="Franken C."/>
            <person name="Gibelin C."/>
            <person name="Gish J."/>
            <person name="Goldstein S."/>
            <person name="Gonzalez A.J."/>
            <person name="Green P.J."/>
            <person name="Hallab A."/>
            <person name="Hartog M."/>
            <person name="Hua A."/>
            <person name="Humphray S.J."/>
            <person name="Jeong D.H."/>
            <person name="Jing Y."/>
            <person name="Jocker A."/>
            <person name="Kenton S.M."/>
            <person name="Kim D.J."/>
            <person name="Klee K."/>
            <person name="Lai H."/>
            <person name="Lang C."/>
            <person name="Lin S."/>
            <person name="Macmil S.L."/>
            <person name="Magdelenat G."/>
            <person name="Matthews L."/>
            <person name="McCorrison J."/>
            <person name="Monaghan E.L."/>
            <person name="Mun J.H."/>
            <person name="Najar F.Z."/>
            <person name="Nicholson C."/>
            <person name="Noirot C."/>
            <person name="O'Bleness M."/>
            <person name="Paule C.R."/>
            <person name="Poulain J."/>
            <person name="Prion F."/>
            <person name="Qin B."/>
            <person name="Qu C."/>
            <person name="Retzel E.F."/>
            <person name="Riddle C."/>
            <person name="Sallet E."/>
            <person name="Samain S."/>
            <person name="Samson N."/>
            <person name="Sanders I."/>
            <person name="Saurat O."/>
            <person name="Scarpelli C."/>
            <person name="Schiex T."/>
            <person name="Segurens B."/>
            <person name="Severin A.J."/>
            <person name="Sherrier D.J."/>
            <person name="Shi R."/>
            <person name="Sims S."/>
            <person name="Singer S.R."/>
            <person name="Sinharoy S."/>
            <person name="Sterck L."/>
            <person name="Viollet A."/>
            <person name="Wang B.B."/>
            <person name="Wang K."/>
            <person name="Wang M."/>
            <person name="Wang X."/>
            <person name="Warfsmann J."/>
            <person name="Weissenbach J."/>
            <person name="White D.D."/>
            <person name="White J.D."/>
            <person name="Wiley G.B."/>
            <person name="Wincker P."/>
            <person name="Xing Y."/>
            <person name="Yang L."/>
            <person name="Yao Z."/>
            <person name="Ying F."/>
            <person name="Zhai J."/>
            <person name="Zhou L."/>
            <person name="Zuber A."/>
            <person name="Denarie J."/>
            <person name="Dixon R.A."/>
            <person name="May G.D."/>
            <person name="Schwartz D.C."/>
            <person name="Rogers J."/>
            <person name="Quetier F."/>
            <person name="Town C.D."/>
            <person name="Roe B.A."/>
        </authorList>
    </citation>
    <scope>NUCLEOTIDE SEQUENCE [LARGE SCALE GENOMIC DNA]</scope>
    <source>
        <strain evidence="1">A17</strain>
        <strain evidence="2 3">cv. Jemalong A17</strain>
    </source>
</reference>
<dbReference type="EnsemblPlants" id="KEH16869">
    <property type="protein sequence ID" value="KEH16869"/>
    <property type="gene ID" value="MTR_0081s0060"/>
</dbReference>
<accession>A0A072TH47</accession>
<reference evidence="1 3" key="2">
    <citation type="journal article" date="2014" name="BMC Genomics">
        <title>An improved genome release (version Mt4.0) for the model legume Medicago truncatula.</title>
        <authorList>
            <person name="Tang H."/>
            <person name="Krishnakumar V."/>
            <person name="Bidwell S."/>
            <person name="Rosen B."/>
            <person name="Chan A."/>
            <person name="Zhou S."/>
            <person name="Gentzbittel L."/>
            <person name="Childs K.L."/>
            <person name="Yandell M."/>
            <person name="Gundlach H."/>
            <person name="Mayer K.F."/>
            <person name="Schwartz D.C."/>
            <person name="Town C.D."/>
        </authorList>
    </citation>
    <scope>GENOME REANNOTATION</scope>
    <source>
        <strain evidence="1">A17</strain>
        <strain evidence="2 3">cv. Jemalong A17</strain>
    </source>
</reference>
<evidence type="ECO:0000313" key="3">
    <source>
        <dbReference type="Proteomes" id="UP000002051"/>
    </source>
</evidence>
<protein>
    <submittedName>
        <fullName evidence="1 2">Uncharacterized protein</fullName>
    </submittedName>
</protein>
<name>A0A072TH47_MEDTR</name>
<proteinExistence type="predicted"/>
<reference evidence="2" key="3">
    <citation type="submission" date="2015-06" db="UniProtKB">
        <authorList>
            <consortium name="EnsemblPlants"/>
        </authorList>
    </citation>
    <scope>IDENTIFICATION</scope>
    <source>
        <strain evidence="2">cv. Jemalong A17</strain>
    </source>
</reference>
<gene>
    <name evidence="1" type="ORF">MTR_0081s0060</name>
</gene>
<keyword evidence="3" id="KW-1185">Reference proteome</keyword>
<sequence>MPSNSFELAVASLFWSSAMLGVIKSFEQPLKLQFSHLLMIFRWKTASGDVASNEILLLRQMLRTPVLGHQRSMSIFVYSREMVEKA</sequence>
<dbReference type="EMBL" id="KL402806">
    <property type="protein sequence ID" value="KEH16869.1"/>
    <property type="molecule type" value="Genomic_DNA"/>
</dbReference>
<evidence type="ECO:0000313" key="1">
    <source>
        <dbReference type="EMBL" id="KEH16869.1"/>
    </source>
</evidence>
<dbReference type="AlphaFoldDB" id="A0A072TH47"/>
<dbReference type="Proteomes" id="UP000002051">
    <property type="component" value="Unassembled WGS sequence"/>
</dbReference>
<evidence type="ECO:0000313" key="2">
    <source>
        <dbReference type="EnsemblPlants" id="KEH16869"/>
    </source>
</evidence>
<organism evidence="1 3">
    <name type="scientific">Medicago truncatula</name>
    <name type="common">Barrel medic</name>
    <name type="synonym">Medicago tribuloides</name>
    <dbReference type="NCBI Taxonomy" id="3880"/>
    <lineage>
        <taxon>Eukaryota</taxon>
        <taxon>Viridiplantae</taxon>
        <taxon>Streptophyta</taxon>
        <taxon>Embryophyta</taxon>
        <taxon>Tracheophyta</taxon>
        <taxon>Spermatophyta</taxon>
        <taxon>Magnoliopsida</taxon>
        <taxon>eudicotyledons</taxon>
        <taxon>Gunneridae</taxon>
        <taxon>Pentapetalae</taxon>
        <taxon>rosids</taxon>
        <taxon>fabids</taxon>
        <taxon>Fabales</taxon>
        <taxon>Fabaceae</taxon>
        <taxon>Papilionoideae</taxon>
        <taxon>50 kb inversion clade</taxon>
        <taxon>NPAAA clade</taxon>
        <taxon>Hologalegina</taxon>
        <taxon>IRL clade</taxon>
        <taxon>Trifolieae</taxon>
        <taxon>Medicago</taxon>
    </lineage>
</organism>